<keyword evidence="3" id="KW-1185">Reference proteome</keyword>
<organism evidence="2 3">
    <name type="scientific">Penicillium cf. griseofulvum</name>
    <dbReference type="NCBI Taxonomy" id="2972120"/>
    <lineage>
        <taxon>Eukaryota</taxon>
        <taxon>Fungi</taxon>
        <taxon>Dikarya</taxon>
        <taxon>Ascomycota</taxon>
        <taxon>Pezizomycotina</taxon>
        <taxon>Eurotiomycetes</taxon>
        <taxon>Eurotiomycetidae</taxon>
        <taxon>Eurotiales</taxon>
        <taxon>Aspergillaceae</taxon>
        <taxon>Penicillium</taxon>
    </lineage>
</organism>
<evidence type="ECO:0000313" key="2">
    <source>
        <dbReference type="EMBL" id="KAJ5205460.1"/>
    </source>
</evidence>
<accession>A0A9W9T1I0</accession>
<name>A0A9W9T1I0_9EURO</name>
<keyword evidence="2" id="KW-0378">Hydrolase</keyword>
<evidence type="ECO:0000259" key="1">
    <source>
        <dbReference type="PROSITE" id="PS50075"/>
    </source>
</evidence>
<comment type="caution">
    <text evidence="2">The sequence shown here is derived from an EMBL/GenBank/DDBJ whole genome shotgun (WGS) entry which is preliminary data.</text>
</comment>
<proteinExistence type="predicted"/>
<keyword evidence="2" id="KW-0808">Transferase</keyword>
<dbReference type="InterPro" id="IPR036736">
    <property type="entry name" value="ACP-like_sf"/>
</dbReference>
<feature type="domain" description="Carrier" evidence="1">
    <location>
        <begin position="1"/>
        <end position="66"/>
    </location>
</feature>
<sequence>MGLMKPVDDDSEIDLLRSLVDVRLDSLAAVEMRVWLKASLGLGITVIEIMPMASLAAMSEHVVQALARKVEGDKKNHLIIVVGQPVDEDSECIHASIKSGVDWSMFFKAYPPLTLSGAYVGFNKQQISEGSGESHRSGWRSLVLISESRNTAGDVDGYGKRGCYR</sequence>
<dbReference type="EMBL" id="JAPQKP010000002">
    <property type="protein sequence ID" value="KAJ5205460.1"/>
    <property type="molecule type" value="Genomic_DNA"/>
</dbReference>
<dbReference type="Proteomes" id="UP001150879">
    <property type="component" value="Unassembled WGS sequence"/>
</dbReference>
<evidence type="ECO:0000313" key="3">
    <source>
        <dbReference type="Proteomes" id="UP001150879"/>
    </source>
</evidence>
<reference evidence="2" key="1">
    <citation type="submission" date="2022-11" db="EMBL/GenBank/DDBJ databases">
        <authorList>
            <person name="Petersen C."/>
        </authorList>
    </citation>
    <scope>NUCLEOTIDE SEQUENCE</scope>
    <source>
        <strain evidence="2">IBT 16849</strain>
    </source>
</reference>
<dbReference type="InterPro" id="IPR009081">
    <property type="entry name" value="PP-bd_ACP"/>
</dbReference>
<dbReference type="GO" id="GO:0016787">
    <property type="term" value="F:hydrolase activity"/>
    <property type="evidence" value="ECO:0007669"/>
    <property type="project" value="UniProtKB-KW"/>
</dbReference>
<dbReference type="GO" id="GO:0044550">
    <property type="term" value="P:secondary metabolite biosynthetic process"/>
    <property type="evidence" value="ECO:0007669"/>
    <property type="project" value="UniProtKB-ARBA"/>
</dbReference>
<dbReference type="AlphaFoldDB" id="A0A9W9T1I0"/>
<protein>
    <submittedName>
        <fullName evidence="2">Acyl transferase/acyl hydrolase/lysophospholipase</fullName>
    </submittedName>
</protein>
<dbReference type="Gene3D" id="1.10.1200.10">
    <property type="entry name" value="ACP-like"/>
    <property type="match status" value="1"/>
</dbReference>
<dbReference type="SUPFAM" id="SSF47336">
    <property type="entry name" value="ACP-like"/>
    <property type="match status" value="1"/>
</dbReference>
<dbReference type="PROSITE" id="PS50075">
    <property type="entry name" value="CARRIER"/>
    <property type="match status" value="1"/>
</dbReference>
<dbReference type="GO" id="GO:0016740">
    <property type="term" value="F:transferase activity"/>
    <property type="evidence" value="ECO:0007669"/>
    <property type="project" value="UniProtKB-KW"/>
</dbReference>
<dbReference type="Pfam" id="PF00550">
    <property type="entry name" value="PP-binding"/>
    <property type="match status" value="1"/>
</dbReference>
<reference evidence="2" key="2">
    <citation type="journal article" date="2023" name="IMA Fungus">
        <title>Comparative genomic study of the Penicillium genus elucidates a diverse pangenome and 15 lateral gene transfer events.</title>
        <authorList>
            <person name="Petersen C."/>
            <person name="Sorensen T."/>
            <person name="Nielsen M.R."/>
            <person name="Sondergaard T.E."/>
            <person name="Sorensen J.L."/>
            <person name="Fitzpatrick D.A."/>
            <person name="Frisvad J.C."/>
            <person name="Nielsen K.L."/>
        </authorList>
    </citation>
    <scope>NUCLEOTIDE SEQUENCE</scope>
    <source>
        <strain evidence="2">IBT 16849</strain>
    </source>
</reference>
<gene>
    <name evidence="2" type="ORF">N7472_001908</name>
</gene>